<sequence length="350" mass="35961">MNRLLVAGVAVAALAAAGAAAVAATGDGPERGPVRPSAATAPVTRGDLVDTKTVDGTLTFAGERKVAAGTSGVVTAVPRPGRVLRQGDVLYRVDRRPVVLLHGTLPLYRTLAEGADGPDVTQLERALRALGHGSALTVDRRFTPATARAVRDWQDDAGLPETGTVDAAQAVFLPSPVRVTAVGAAVGDRVATGRPMLTLTGVRPVVHVDLKVSDRALARANARVTVELPGGGTRPGRVVRVGGTAEKARGEGQQEPTVDVEIELAGGRDTGGLDQAPVTVSLERERRRDVLTVPVEALLALRGGGYGVEVVAADGSRRRIPVRTGAYGGDRVEVSGTGLAEGTRVGVPAQ</sequence>
<keyword evidence="3" id="KW-0378">Hydrolase</keyword>
<keyword evidence="4" id="KW-1185">Reference proteome</keyword>
<comment type="caution">
    <text evidence="3">The sequence shown here is derived from an EMBL/GenBank/DDBJ whole genome shotgun (WGS) entry which is preliminary data.</text>
</comment>
<dbReference type="Gene3D" id="1.10.101.10">
    <property type="entry name" value="PGBD-like superfamily/PGBD"/>
    <property type="match status" value="1"/>
</dbReference>
<dbReference type="EMBL" id="JACJIA010000001">
    <property type="protein sequence ID" value="MBA8949006.1"/>
    <property type="molecule type" value="Genomic_DNA"/>
</dbReference>
<evidence type="ECO:0000256" key="1">
    <source>
        <dbReference type="SAM" id="SignalP"/>
    </source>
</evidence>
<gene>
    <name evidence="3" type="ORF">HNR61_000604</name>
</gene>
<organism evidence="3 4">
    <name type="scientific">Actinomadura namibiensis</name>
    <dbReference type="NCBI Taxonomy" id="182080"/>
    <lineage>
        <taxon>Bacteria</taxon>
        <taxon>Bacillati</taxon>
        <taxon>Actinomycetota</taxon>
        <taxon>Actinomycetes</taxon>
        <taxon>Streptosporangiales</taxon>
        <taxon>Thermomonosporaceae</taxon>
        <taxon>Actinomadura</taxon>
    </lineage>
</organism>
<dbReference type="GO" id="GO:0015562">
    <property type="term" value="F:efflux transmembrane transporter activity"/>
    <property type="evidence" value="ECO:0007669"/>
    <property type="project" value="TreeGrafter"/>
</dbReference>
<dbReference type="Gene3D" id="2.40.420.20">
    <property type="match status" value="1"/>
</dbReference>
<accession>A0A7W3LIX2</accession>
<feature type="signal peptide" evidence="1">
    <location>
        <begin position="1"/>
        <end position="23"/>
    </location>
</feature>
<dbReference type="GO" id="GO:0016787">
    <property type="term" value="F:hydrolase activity"/>
    <property type="evidence" value="ECO:0007669"/>
    <property type="project" value="UniProtKB-KW"/>
</dbReference>
<dbReference type="Proteomes" id="UP000572680">
    <property type="component" value="Unassembled WGS sequence"/>
</dbReference>
<reference evidence="3 4" key="1">
    <citation type="submission" date="2020-08" db="EMBL/GenBank/DDBJ databases">
        <title>Genomic Encyclopedia of Type Strains, Phase IV (KMG-IV): sequencing the most valuable type-strain genomes for metagenomic binning, comparative biology and taxonomic classification.</title>
        <authorList>
            <person name="Goeker M."/>
        </authorList>
    </citation>
    <scope>NUCLEOTIDE SEQUENCE [LARGE SCALE GENOMIC DNA]</scope>
    <source>
        <strain evidence="3 4">DSM 44197</strain>
    </source>
</reference>
<dbReference type="AlphaFoldDB" id="A0A7W3LIX2"/>
<dbReference type="PANTHER" id="PTHR30469">
    <property type="entry name" value="MULTIDRUG RESISTANCE PROTEIN MDTA"/>
    <property type="match status" value="1"/>
</dbReference>
<feature type="chain" id="PRO_5030507762" evidence="1">
    <location>
        <begin position="24"/>
        <end position="350"/>
    </location>
</feature>
<feature type="domain" description="Peptidoglycan binding-like" evidence="2">
    <location>
        <begin position="117"/>
        <end position="169"/>
    </location>
</feature>
<evidence type="ECO:0000313" key="3">
    <source>
        <dbReference type="EMBL" id="MBA8949006.1"/>
    </source>
</evidence>
<dbReference type="SUPFAM" id="SSF47090">
    <property type="entry name" value="PGBD-like"/>
    <property type="match status" value="1"/>
</dbReference>
<keyword evidence="1" id="KW-0732">Signal</keyword>
<dbReference type="RefSeq" id="WP_312897740.1">
    <property type="nucleotide sequence ID" value="NZ_BAAALP010000008.1"/>
</dbReference>
<dbReference type="InterPro" id="IPR036366">
    <property type="entry name" value="PGBDSf"/>
</dbReference>
<evidence type="ECO:0000313" key="4">
    <source>
        <dbReference type="Proteomes" id="UP000572680"/>
    </source>
</evidence>
<name>A0A7W3LIX2_ACTNM</name>
<dbReference type="InterPro" id="IPR036365">
    <property type="entry name" value="PGBD-like_sf"/>
</dbReference>
<dbReference type="Pfam" id="PF01471">
    <property type="entry name" value="PG_binding_1"/>
    <property type="match status" value="1"/>
</dbReference>
<proteinExistence type="predicted"/>
<evidence type="ECO:0000259" key="2">
    <source>
        <dbReference type="Pfam" id="PF01471"/>
    </source>
</evidence>
<protein>
    <submittedName>
        <fullName evidence="3">Peptidoglycan hydrolase-like protein with peptidoglycan-binding domain</fullName>
    </submittedName>
</protein>
<dbReference type="InterPro" id="IPR002477">
    <property type="entry name" value="Peptidoglycan-bd-like"/>
</dbReference>
<dbReference type="GO" id="GO:1990281">
    <property type="term" value="C:efflux pump complex"/>
    <property type="evidence" value="ECO:0007669"/>
    <property type="project" value="TreeGrafter"/>
</dbReference>